<dbReference type="GO" id="GO:0004252">
    <property type="term" value="F:serine-type endopeptidase activity"/>
    <property type="evidence" value="ECO:0007669"/>
    <property type="project" value="InterPro"/>
</dbReference>
<dbReference type="NCBIfam" id="NF045542">
    <property type="entry name" value="Clp_rel_HeadMat"/>
    <property type="match status" value="1"/>
</dbReference>
<dbReference type="GO" id="GO:0006515">
    <property type="term" value="P:protein quality control for misfolded or incompletely synthesized proteins"/>
    <property type="evidence" value="ECO:0007669"/>
    <property type="project" value="TreeGrafter"/>
</dbReference>
<evidence type="ECO:0000256" key="2">
    <source>
        <dbReference type="ARBA" id="ARBA00022490"/>
    </source>
</evidence>
<dbReference type="InterPro" id="IPR023562">
    <property type="entry name" value="ClpP/TepA"/>
</dbReference>
<sequence length="255" mass="28075">MKLTLRGPIVNNDDKWFYDYLGWDCITARDFDEALNSGEDLELDISSEGGLVTVGSEIYTNLLTYPGRVTVNITGWAASAASVIAMAGDEINISPVGRIMIHNVSGGGDGDYHDMEKLSDILKQSNEVLANAYVKRTGIAKDEILSMMDSETWLSPEQAVNLGFADKIMDSEKDSDNLELVASFNSMVPRATINKLKALVNKQSESAQSAVESKLATTLDNHTQEPQEATNKLETAINKEPEKDTEQRVFRAFLF</sequence>
<name>A0A7H9EIW3_9LACO</name>
<dbReference type="InterPro" id="IPR001907">
    <property type="entry name" value="ClpP"/>
</dbReference>
<dbReference type="CDD" id="cd07016">
    <property type="entry name" value="S14_ClpP_1"/>
    <property type="match status" value="1"/>
</dbReference>
<dbReference type="KEGG" id="lsw:GTO87_02970"/>
<dbReference type="GO" id="GO:0009368">
    <property type="term" value="C:endopeptidase Clp complex"/>
    <property type="evidence" value="ECO:0007669"/>
    <property type="project" value="TreeGrafter"/>
</dbReference>
<dbReference type="SUPFAM" id="SSF52096">
    <property type="entry name" value="ClpP/crotonase"/>
    <property type="match status" value="1"/>
</dbReference>
<evidence type="ECO:0000313" key="8">
    <source>
        <dbReference type="EMBL" id="QLL77650.1"/>
    </source>
</evidence>
<evidence type="ECO:0000256" key="1">
    <source>
        <dbReference type="ARBA" id="ARBA00007039"/>
    </source>
</evidence>
<dbReference type="Gene3D" id="3.90.226.10">
    <property type="entry name" value="2-enoyl-CoA Hydratase, Chain A, domain 1"/>
    <property type="match status" value="1"/>
</dbReference>
<dbReference type="PRINTS" id="PR00127">
    <property type="entry name" value="CLPPROTEASEP"/>
</dbReference>
<evidence type="ECO:0000256" key="5">
    <source>
        <dbReference type="ARBA" id="ARBA00022825"/>
    </source>
</evidence>
<dbReference type="AlphaFoldDB" id="A0A7H9EIW3"/>
<keyword evidence="5" id="KW-0720">Serine protease</keyword>
<dbReference type="RefSeq" id="WP_180849467.1">
    <property type="nucleotide sequence ID" value="NZ_CP047418.1"/>
</dbReference>
<accession>A0A7H9EIW3</accession>
<gene>
    <name evidence="8" type="ORF">GTO87_02970</name>
</gene>
<evidence type="ECO:0000256" key="7">
    <source>
        <dbReference type="SAM" id="MobiDB-lite"/>
    </source>
</evidence>
<keyword evidence="2" id="KW-0963">Cytoplasm</keyword>
<protein>
    <recommendedName>
        <fullName evidence="6">ATP-dependent Clp protease proteolytic subunit</fullName>
    </recommendedName>
</protein>
<dbReference type="GO" id="GO:0004176">
    <property type="term" value="F:ATP-dependent peptidase activity"/>
    <property type="evidence" value="ECO:0007669"/>
    <property type="project" value="InterPro"/>
</dbReference>
<dbReference type="GO" id="GO:0051117">
    <property type="term" value="F:ATPase binding"/>
    <property type="evidence" value="ECO:0007669"/>
    <property type="project" value="TreeGrafter"/>
</dbReference>
<dbReference type="EMBL" id="CP047418">
    <property type="protein sequence ID" value="QLL77650.1"/>
    <property type="molecule type" value="Genomic_DNA"/>
</dbReference>
<dbReference type="Pfam" id="PF00574">
    <property type="entry name" value="CLP_protease"/>
    <property type="match status" value="1"/>
</dbReference>
<reference evidence="8 9" key="1">
    <citation type="submission" date="2020-01" db="EMBL/GenBank/DDBJ databases">
        <title>Complete and circular genome sequences of six lactobacillus isolates from horses.</title>
        <authorList>
            <person name="Hassan H.M."/>
        </authorList>
    </citation>
    <scope>NUCLEOTIDE SEQUENCE [LARGE SCALE GENOMIC DNA]</scope>
    <source>
        <strain evidence="8 9">1A</strain>
    </source>
</reference>
<proteinExistence type="inferred from homology"/>
<keyword evidence="4" id="KW-0378">Hydrolase</keyword>
<feature type="region of interest" description="Disordered" evidence="7">
    <location>
        <begin position="211"/>
        <end position="233"/>
    </location>
</feature>
<dbReference type="Proteomes" id="UP000510886">
    <property type="component" value="Chromosome"/>
</dbReference>
<evidence type="ECO:0000256" key="3">
    <source>
        <dbReference type="ARBA" id="ARBA00022670"/>
    </source>
</evidence>
<dbReference type="InterPro" id="IPR029045">
    <property type="entry name" value="ClpP/crotonase-like_dom_sf"/>
</dbReference>
<organism evidence="8 9">
    <name type="scientific">Ligilactobacillus saerimneri</name>
    <dbReference type="NCBI Taxonomy" id="228229"/>
    <lineage>
        <taxon>Bacteria</taxon>
        <taxon>Bacillati</taxon>
        <taxon>Bacillota</taxon>
        <taxon>Bacilli</taxon>
        <taxon>Lactobacillales</taxon>
        <taxon>Lactobacillaceae</taxon>
        <taxon>Ligilactobacillus</taxon>
    </lineage>
</organism>
<evidence type="ECO:0000256" key="4">
    <source>
        <dbReference type="ARBA" id="ARBA00022801"/>
    </source>
</evidence>
<evidence type="ECO:0000256" key="6">
    <source>
        <dbReference type="RuleBase" id="RU003567"/>
    </source>
</evidence>
<comment type="similarity">
    <text evidence="1 6">Belongs to the peptidase S14 family.</text>
</comment>
<evidence type="ECO:0000313" key="9">
    <source>
        <dbReference type="Proteomes" id="UP000510886"/>
    </source>
</evidence>
<dbReference type="PANTHER" id="PTHR10381">
    <property type="entry name" value="ATP-DEPENDENT CLP PROTEASE PROTEOLYTIC SUBUNIT"/>
    <property type="match status" value="1"/>
</dbReference>
<keyword evidence="3 8" id="KW-0645">Protease</keyword>
<dbReference type="PANTHER" id="PTHR10381:SF70">
    <property type="entry name" value="ATP-DEPENDENT CLP PROTEASE PROTEOLYTIC SUBUNIT"/>
    <property type="match status" value="1"/>
</dbReference>